<dbReference type="Pfam" id="PF01226">
    <property type="entry name" value="Form_Nir_trans"/>
    <property type="match status" value="1"/>
</dbReference>
<accession>A0A0E9LW87</accession>
<evidence type="ECO:0000313" key="8">
    <source>
        <dbReference type="EMBL" id="GAO29371.1"/>
    </source>
</evidence>
<organism evidence="8 9">
    <name type="scientific">Geofilum rubicundum JCM 15548</name>
    <dbReference type="NCBI Taxonomy" id="1236989"/>
    <lineage>
        <taxon>Bacteria</taxon>
        <taxon>Pseudomonadati</taxon>
        <taxon>Bacteroidota</taxon>
        <taxon>Bacteroidia</taxon>
        <taxon>Marinilabiliales</taxon>
        <taxon>Marinilabiliaceae</taxon>
        <taxon>Geofilum</taxon>
    </lineage>
</organism>
<dbReference type="STRING" id="1236989.JCM15548_11550"/>
<dbReference type="RefSeq" id="WP_062123622.1">
    <property type="nucleotide sequence ID" value="NZ_BAZW01000008.1"/>
</dbReference>
<keyword evidence="2" id="KW-0813">Transport</keyword>
<evidence type="ECO:0000313" key="9">
    <source>
        <dbReference type="Proteomes" id="UP000032900"/>
    </source>
</evidence>
<evidence type="ECO:0000256" key="6">
    <source>
        <dbReference type="ARBA" id="ARBA00049660"/>
    </source>
</evidence>
<dbReference type="PROSITE" id="PS01005">
    <property type="entry name" value="FORMATE_NITRITE_TP_1"/>
    <property type="match status" value="1"/>
</dbReference>
<feature type="transmembrane region" description="Helical" evidence="7">
    <location>
        <begin position="114"/>
        <end position="138"/>
    </location>
</feature>
<feature type="transmembrane region" description="Helical" evidence="7">
    <location>
        <begin position="29"/>
        <end position="50"/>
    </location>
</feature>
<dbReference type="PANTHER" id="PTHR30520:SF6">
    <property type="entry name" value="FORMATE_NITRATE FAMILY TRANSPORTER (EUROFUNG)"/>
    <property type="match status" value="1"/>
</dbReference>
<comment type="caution">
    <text evidence="8">The sequence shown here is derived from an EMBL/GenBank/DDBJ whole genome shotgun (WGS) entry which is preliminary data.</text>
</comment>
<feature type="transmembrane region" description="Helical" evidence="7">
    <location>
        <begin position="70"/>
        <end position="93"/>
    </location>
</feature>
<dbReference type="PANTHER" id="PTHR30520">
    <property type="entry name" value="FORMATE TRANSPORTER-RELATED"/>
    <property type="match status" value="1"/>
</dbReference>
<dbReference type="EMBL" id="BAZW01000008">
    <property type="protein sequence ID" value="GAO29371.1"/>
    <property type="molecule type" value="Genomic_DNA"/>
</dbReference>
<dbReference type="InterPro" id="IPR024002">
    <property type="entry name" value="For/NO2_transpt_CS"/>
</dbReference>
<comment type="subcellular location">
    <subcellularLocation>
        <location evidence="1">Membrane</location>
        <topology evidence="1">Multi-pass membrane protein</topology>
    </subcellularLocation>
</comment>
<evidence type="ECO:0000256" key="3">
    <source>
        <dbReference type="ARBA" id="ARBA00022692"/>
    </source>
</evidence>
<dbReference type="GO" id="GO:0005886">
    <property type="term" value="C:plasma membrane"/>
    <property type="evidence" value="ECO:0007669"/>
    <property type="project" value="TreeGrafter"/>
</dbReference>
<keyword evidence="9" id="KW-1185">Reference proteome</keyword>
<keyword evidence="3 7" id="KW-0812">Transmembrane</keyword>
<evidence type="ECO:0000256" key="7">
    <source>
        <dbReference type="SAM" id="Phobius"/>
    </source>
</evidence>
<feature type="transmembrane region" description="Helical" evidence="7">
    <location>
        <begin position="192"/>
        <end position="222"/>
    </location>
</feature>
<comment type="similarity">
    <text evidence="6">Belongs to the FNT transporter (TC 1.A.16) family.</text>
</comment>
<dbReference type="OrthoDB" id="9786493at2"/>
<dbReference type="InterPro" id="IPR023271">
    <property type="entry name" value="Aquaporin-like"/>
</dbReference>
<evidence type="ECO:0000256" key="4">
    <source>
        <dbReference type="ARBA" id="ARBA00022989"/>
    </source>
</evidence>
<dbReference type="FunFam" id="1.20.1080.10:FF:000011">
    <property type="entry name" value="Formate family transporter"/>
    <property type="match status" value="1"/>
</dbReference>
<name>A0A0E9LW87_9BACT</name>
<keyword evidence="5 7" id="KW-0472">Membrane</keyword>
<evidence type="ECO:0000256" key="1">
    <source>
        <dbReference type="ARBA" id="ARBA00004141"/>
    </source>
</evidence>
<feature type="transmembrane region" description="Helical" evidence="7">
    <location>
        <begin position="234"/>
        <end position="256"/>
    </location>
</feature>
<feature type="transmembrane region" description="Helical" evidence="7">
    <location>
        <begin position="158"/>
        <end position="180"/>
    </location>
</feature>
<dbReference type="InterPro" id="IPR000292">
    <property type="entry name" value="For/NO2_transpt"/>
</dbReference>
<dbReference type="GO" id="GO:0015499">
    <property type="term" value="F:formate transmembrane transporter activity"/>
    <property type="evidence" value="ECO:0007669"/>
    <property type="project" value="TreeGrafter"/>
</dbReference>
<evidence type="ECO:0000256" key="2">
    <source>
        <dbReference type="ARBA" id="ARBA00022448"/>
    </source>
</evidence>
<proteinExistence type="inferred from homology"/>
<reference evidence="8 9" key="1">
    <citation type="journal article" date="2015" name="Microbes Environ.">
        <title>Distribution and evolution of nitrogen fixation genes in the phylum bacteroidetes.</title>
        <authorList>
            <person name="Inoue J."/>
            <person name="Oshima K."/>
            <person name="Suda W."/>
            <person name="Sakamoto M."/>
            <person name="Iino T."/>
            <person name="Noda S."/>
            <person name="Hongoh Y."/>
            <person name="Hattori M."/>
            <person name="Ohkuma M."/>
        </authorList>
    </citation>
    <scope>NUCLEOTIDE SEQUENCE [LARGE SCALE GENOMIC DNA]</scope>
    <source>
        <strain evidence="8">JCM 15548</strain>
    </source>
</reference>
<dbReference type="NCBIfam" id="TIGR00790">
    <property type="entry name" value="fnt"/>
    <property type="match status" value="1"/>
</dbReference>
<dbReference type="AlphaFoldDB" id="A0A0E9LW87"/>
<keyword evidence="4 7" id="KW-1133">Transmembrane helix</keyword>
<evidence type="ECO:0000256" key="5">
    <source>
        <dbReference type="ARBA" id="ARBA00023136"/>
    </source>
</evidence>
<protein>
    <submittedName>
        <fullName evidence="8">Formate efflux transporter</fullName>
    </submittedName>
</protein>
<dbReference type="Gene3D" id="1.20.1080.10">
    <property type="entry name" value="Glycerol uptake facilitator protein"/>
    <property type="match status" value="1"/>
</dbReference>
<gene>
    <name evidence="8" type="ORF">JCM15548_11550</name>
</gene>
<dbReference type="Proteomes" id="UP000032900">
    <property type="component" value="Unassembled WGS sequence"/>
</dbReference>
<sequence>MAYFTPGELVAKATDAALLRSHTSVRNTLILAFLAGAYIALGGLLAVMVGGGMPGVAAENPGLQKWVMGAVFPLGLILCVIGGADLFTGNTAYFVPPLLSRRMPLSALLKNWSLVYAGNFVGSLFVAYLLAFQTGLLAASPWLESVTGIAEAKTSASFFTVFAKGIGANWLVALAVWLAFAAQDVSGKILAIWFPVMAFVAMGFEHSVANMFFIPVAIFYGADVTWGSFLLDNLLPATLGNIVGGSLLTGLLYGLVYGKG</sequence>